<reference evidence="1 2" key="1">
    <citation type="submission" date="2018-11" db="EMBL/GenBank/DDBJ databases">
        <authorList>
            <consortium name="Pathogen Informatics"/>
        </authorList>
    </citation>
    <scope>NUCLEOTIDE SEQUENCE [LARGE SCALE GENOMIC DNA]</scope>
</reference>
<dbReference type="InterPro" id="IPR045330">
    <property type="entry name" value="TRM3/TARBP1"/>
</dbReference>
<dbReference type="AlphaFoldDB" id="A0A183GCB9"/>
<dbReference type="PANTHER" id="PTHR12029:SF11">
    <property type="entry name" value="METHYLTRANSFERASE TARBP1-RELATED"/>
    <property type="match status" value="1"/>
</dbReference>
<keyword evidence="2" id="KW-1185">Reference proteome</keyword>
<protein>
    <submittedName>
        <fullName evidence="3">Nuclear pore complex protein</fullName>
    </submittedName>
</protein>
<reference evidence="3" key="2">
    <citation type="submission" date="2019-09" db="UniProtKB">
        <authorList>
            <consortium name="WormBaseParasite"/>
        </authorList>
    </citation>
    <scope>IDENTIFICATION</scope>
</reference>
<gene>
    <name evidence="1" type="ORF">HPBE_LOCUS19806</name>
</gene>
<evidence type="ECO:0000313" key="3">
    <source>
        <dbReference type="WBParaSite" id="HPBE_0001980701-mRNA-1"/>
    </source>
</evidence>
<dbReference type="WBParaSite" id="HPBE_0001980701-mRNA-1">
    <property type="protein sequence ID" value="HPBE_0001980701-mRNA-1"/>
    <property type="gene ID" value="HPBE_0001980701"/>
</dbReference>
<dbReference type="OrthoDB" id="5870044at2759"/>
<evidence type="ECO:0000313" key="2">
    <source>
        <dbReference type="Proteomes" id="UP000050761"/>
    </source>
</evidence>
<dbReference type="Proteomes" id="UP000050761">
    <property type="component" value="Unassembled WGS sequence"/>
</dbReference>
<name>A0A183GCB9_HELPZ</name>
<dbReference type="PANTHER" id="PTHR12029">
    <property type="entry name" value="RNA METHYLTRANSFERASE"/>
    <property type="match status" value="1"/>
</dbReference>
<accession>A0A3P8F4I4</accession>
<sequence length="615" mass="69309">MGNWSDSTTRSRNYYAELVEQASTDEDVADLITLFGTLSEDEVDLALPSFCVLAEKCPKSMRSRMMDLVHCSLTAGNSPRSTRKAAVACLKVLTRSEGSVWNNFFVLAQCLEEPQFHIVNPVLPRLDTVLQSVYSHSLSFKWAKLIFIRALAHSNGWVRVWALEKFVSIEPKFLAADQESIEAANEIGTLTAFFSRDDPSSLRHFIDMISSRELLQQSVETVDLIQYALERQREFERDDFAALLWARAGFCGHQSQLQKHVELELADRLMAMEEGVEVGLSSVIVADVDTLLTILYSSVTELDPVDNGLVQLIHGYILLRCAVTSATETDSYIICTVYIGLLRRLKHSFIPLIDLAITLIAEEGIPLHREVLLIQVLFDVSGDHDVYVKEEVAPKLTRYLGVRPLDPVCRATRSNNSLSGKDSNKMVSLLHEYRLKLVIKFLPEVIRKNPDEVLEECTNLLECASAYTVAQSYLQIAGLVIGEVVRPETLLGMIKAAFNVTEEERKSQYFLPALHHTLSLCFARSVLIHDDVRSLVLGRCSELMELARMNTPVALYLSQCLLDACKEDLLSENWVPTVFNIAVFGPVPKKEHKVIDAAYEMIYEDRVNNFNDIQR</sequence>
<evidence type="ECO:0000313" key="1">
    <source>
        <dbReference type="EMBL" id="VDP16783.1"/>
    </source>
</evidence>
<organism evidence="2 3">
    <name type="scientific">Heligmosomoides polygyrus</name>
    <name type="common">Parasitic roundworm</name>
    <dbReference type="NCBI Taxonomy" id="6339"/>
    <lineage>
        <taxon>Eukaryota</taxon>
        <taxon>Metazoa</taxon>
        <taxon>Ecdysozoa</taxon>
        <taxon>Nematoda</taxon>
        <taxon>Chromadorea</taxon>
        <taxon>Rhabditida</taxon>
        <taxon>Rhabditina</taxon>
        <taxon>Rhabditomorpha</taxon>
        <taxon>Strongyloidea</taxon>
        <taxon>Heligmosomidae</taxon>
        <taxon>Heligmosomoides</taxon>
    </lineage>
</organism>
<dbReference type="EMBL" id="UZAH01031630">
    <property type="protein sequence ID" value="VDP16783.1"/>
    <property type="molecule type" value="Genomic_DNA"/>
</dbReference>
<proteinExistence type="predicted"/>
<dbReference type="GO" id="GO:0016423">
    <property type="term" value="F:tRNA (guanine) methyltransferase activity"/>
    <property type="evidence" value="ECO:0007669"/>
    <property type="project" value="TreeGrafter"/>
</dbReference>
<dbReference type="GO" id="GO:0030488">
    <property type="term" value="P:tRNA methylation"/>
    <property type="evidence" value="ECO:0007669"/>
    <property type="project" value="TreeGrafter"/>
</dbReference>
<accession>A0A183GCB9</accession>